<evidence type="ECO:0000256" key="4">
    <source>
        <dbReference type="PIRSR" id="PIRSR601765-1"/>
    </source>
</evidence>
<evidence type="ECO:0000313" key="6">
    <source>
        <dbReference type="Proteomes" id="UP000189462"/>
    </source>
</evidence>
<dbReference type="Proteomes" id="UP000189462">
    <property type="component" value="Unassembled WGS sequence"/>
</dbReference>
<feature type="binding site" evidence="4">
    <location>
        <position position="99"/>
    </location>
    <ligand>
        <name>Zn(2+)</name>
        <dbReference type="ChEBI" id="CHEBI:29105"/>
    </ligand>
</feature>
<accession>A0A1V3N7E6</accession>
<organism evidence="5 6">
    <name type="scientific">Thioalkalivibrio denitrificans</name>
    <dbReference type="NCBI Taxonomy" id="108003"/>
    <lineage>
        <taxon>Bacteria</taxon>
        <taxon>Pseudomonadati</taxon>
        <taxon>Pseudomonadota</taxon>
        <taxon>Gammaproteobacteria</taxon>
        <taxon>Chromatiales</taxon>
        <taxon>Ectothiorhodospiraceae</taxon>
        <taxon>Thioalkalivibrio</taxon>
    </lineage>
</organism>
<evidence type="ECO:0000256" key="2">
    <source>
        <dbReference type="ARBA" id="ARBA00022723"/>
    </source>
</evidence>
<dbReference type="OrthoDB" id="9797527at2"/>
<dbReference type="GO" id="GO:0004089">
    <property type="term" value="F:carbonate dehydratase activity"/>
    <property type="evidence" value="ECO:0007669"/>
    <property type="project" value="InterPro"/>
</dbReference>
<keyword evidence="2 4" id="KW-0479">Metal-binding</keyword>
<feature type="binding site" evidence="4">
    <location>
        <position position="102"/>
    </location>
    <ligand>
        <name>Zn(2+)</name>
        <dbReference type="ChEBI" id="CHEBI:29105"/>
    </ligand>
</feature>
<keyword evidence="3 4" id="KW-0862">Zinc</keyword>
<dbReference type="EMBL" id="MVBK01000141">
    <property type="protein sequence ID" value="OOG21019.1"/>
    <property type="molecule type" value="Genomic_DNA"/>
</dbReference>
<dbReference type="SUPFAM" id="SSF53056">
    <property type="entry name" value="beta-carbonic anhydrase, cab"/>
    <property type="match status" value="1"/>
</dbReference>
<dbReference type="Pfam" id="PF00484">
    <property type="entry name" value="Pro_CA"/>
    <property type="match status" value="1"/>
</dbReference>
<proteinExistence type="inferred from homology"/>
<protein>
    <recommendedName>
        <fullName evidence="7">Carbonic anhydrase</fullName>
    </recommendedName>
</protein>
<gene>
    <name evidence="5" type="ORF">B1C78_16805</name>
</gene>
<dbReference type="STRING" id="108003.B1C78_16805"/>
<dbReference type="SMART" id="SM00947">
    <property type="entry name" value="Pro_CA"/>
    <property type="match status" value="1"/>
</dbReference>
<feature type="binding site" evidence="4">
    <location>
        <position position="44"/>
    </location>
    <ligand>
        <name>Zn(2+)</name>
        <dbReference type="ChEBI" id="CHEBI:29105"/>
    </ligand>
</feature>
<sequence>MSDTTVRWLDQVIEANKQFRERLRPEKLPVQRTPGSVLVITCMDPRVNTDAIGISPFTREGEGHSSVRVIRTIGAVAEARSLIIGMFLAGAREIAVMMHTDCGCCLAHERIDTIVQNMETRLPADRLERFKASIGEPFRERLRNWLKTFEDPRDAVRREVDAIRALPYMPEDMAVHGLVYELDSGRIDVVVNGYETAIREA</sequence>
<reference evidence="5 6" key="1">
    <citation type="submission" date="2017-02" db="EMBL/GenBank/DDBJ databases">
        <title>Genomic diversity within the haloalkaliphilic genus Thioalkalivibrio.</title>
        <authorList>
            <person name="Ahn A.-C."/>
            <person name="Meier-Kolthoff J."/>
            <person name="Overmars L."/>
            <person name="Richter M."/>
            <person name="Woyke T."/>
            <person name="Sorokin D.Y."/>
            <person name="Muyzer G."/>
        </authorList>
    </citation>
    <scope>NUCLEOTIDE SEQUENCE [LARGE SCALE GENOMIC DNA]</scope>
    <source>
        <strain evidence="5 6">ALJD</strain>
    </source>
</reference>
<dbReference type="PANTHER" id="PTHR43175:SF3">
    <property type="entry name" value="CARBON DISULFIDE HYDROLASE"/>
    <property type="match status" value="1"/>
</dbReference>
<evidence type="ECO:0000313" key="5">
    <source>
        <dbReference type="EMBL" id="OOG21019.1"/>
    </source>
</evidence>
<dbReference type="RefSeq" id="WP_077280293.1">
    <property type="nucleotide sequence ID" value="NZ_MVBK01000141.1"/>
</dbReference>
<comment type="similarity">
    <text evidence="1">Belongs to the beta-class carbonic anhydrase family.</text>
</comment>
<name>A0A1V3N7E6_9GAMM</name>
<dbReference type="GO" id="GO:0008270">
    <property type="term" value="F:zinc ion binding"/>
    <property type="evidence" value="ECO:0007669"/>
    <property type="project" value="InterPro"/>
</dbReference>
<evidence type="ECO:0000256" key="1">
    <source>
        <dbReference type="ARBA" id="ARBA00006217"/>
    </source>
</evidence>
<dbReference type="PANTHER" id="PTHR43175">
    <property type="entry name" value="CARBONIC ANHYDRASE"/>
    <property type="match status" value="1"/>
</dbReference>
<feature type="binding site" evidence="4">
    <location>
        <position position="42"/>
    </location>
    <ligand>
        <name>Zn(2+)</name>
        <dbReference type="ChEBI" id="CHEBI:29105"/>
    </ligand>
</feature>
<keyword evidence="6" id="KW-1185">Reference proteome</keyword>
<dbReference type="AlphaFoldDB" id="A0A1V3N7E6"/>
<evidence type="ECO:0008006" key="7">
    <source>
        <dbReference type="Google" id="ProtNLM"/>
    </source>
</evidence>
<dbReference type="InterPro" id="IPR001765">
    <property type="entry name" value="Carbonic_anhydrase"/>
</dbReference>
<dbReference type="InterPro" id="IPR036874">
    <property type="entry name" value="Carbonic_anhydrase_sf"/>
</dbReference>
<evidence type="ECO:0000256" key="3">
    <source>
        <dbReference type="ARBA" id="ARBA00022833"/>
    </source>
</evidence>
<comment type="caution">
    <text evidence="5">The sequence shown here is derived from an EMBL/GenBank/DDBJ whole genome shotgun (WGS) entry which is preliminary data.</text>
</comment>
<comment type="cofactor">
    <cofactor evidence="4">
        <name>Zn(2+)</name>
        <dbReference type="ChEBI" id="CHEBI:29105"/>
    </cofactor>
    <text evidence="4">Binds 1 zinc ion per subunit.</text>
</comment>
<dbReference type="Gene3D" id="3.40.1050.10">
    <property type="entry name" value="Carbonic anhydrase"/>
    <property type="match status" value="1"/>
</dbReference>